<protein>
    <recommendedName>
        <fullName evidence="3">AlpA family phage regulatory protein</fullName>
    </recommendedName>
</protein>
<dbReference type="InterPro" id="IPR052931">
    <property type="entry name" value="Prophage_regulatory_activator"/>
</dbReference>
<dbReference type="InterPro" id="IPR010260">
    <property type="entry name" value="AlpA"/>
</dbReference>
<comment type="caution">
    <text evidence="1">The sequence shown here is derived from an EMBL/GenBank/DDBJ whole genome shotgun (WGS) entry which is preliminary data.</text>
</comment>
<organism evidence="1 2">
    <name type="scientific">Comamonas testosteroni</name>
    <name type="common">Pseudomonas testosteroni</name>
    <dbReference type="NCBI Taxonomy" id="285"/>
    <lineage>
        <taxon>Bacteria</taxon>
        <taxon>Pseudomonadati</taxon>
        <taxon>Pseudomonadota</taxon>
        <taxon>Betaproteobacteria</taxon>
        <taxon>Burkholderiales</taxon>
        <taxon>Comamonadaceae</taxon>
        <taxon>Comamonas</taxon>
    </lineage>
</organism>
<dbReference type="Pfam" id="PF05930">
    <property type="entry name" value="Phage_AlpA"/>
    <property type="match status" value="1"/>
</dbReference>
<dbReference type="PANTHER" id="PTHR36154:SF1">
    <property type="entry name" value="DNA-BINDING TRANSCRIPTIONAL ACTIVATOR ALPA"/>
    <property type="match status" value="1"/>
</dbReference>
<gene>
    <name evidence="1" type="ORF">P353_15425</name>
</gene>
<dbReference type="EMBL" id="AWOR01000049">
    <property type="protein sequence ID" value="KGH28584.1"/>
    <property type="molecule type" value="Genomic_DNA"/>
</dbReference>
<reference evidence="1 2" key="1">
    <citation type="submission" date="2013-09" db="EMBL/GenBank/DDBJ databases">
        <title>High correlation between genotypes and phenotypes of environmental bacteria Comamonas testosteroni strains.</title>
        <authorList>
            <person name="Liu L."/>
            <person name="Zhu W."/>
            <person name="Xia X."/>
            <person name="Xu B."/>
            <person name="Luo M."/>
            <person name="Wang G."/>
        </authorList>
    </citation>
    <scope>NUCLEOTIDE SEQUENCE [LARGE SCALE GENOMIC DNA]</scope>
    <source>
        <strain evidence="1 2">JL40</strain>
    </source>
</reference>
<evidence type="ECO:0008006" key="3">
    <source>
        <dbReference type="Google" id="ProtNLM"/>
    </source>
</evidence>
<sequence length="90" mass="10192">MTELAKHDDRSLAPVADAISPNMSVIRLPKLLQILGISRSMVYLKINKCSKYYDKDFPLPIKLGQKAVGWVLQDVFNYIELIKQGTKSLN</sequence>
<dbReference type="PANTHER" id="PTHR36154">
    <property type="entry name" value="DNA-BINDING TRANSCRIPTIONAL ACTIVATOR ALPA"/>
    <property type="match status" value="1"/>
</dbReference>
<dbReference type="Proteomes" id="UP000029553">
    <property type="component" value="Unassembled WGS sequence"/>
</dbReference>
<dbReference type="RefSeq" id="WP_052084872.1">
    <property type="nucleotide sequence ID" value="NZ_AWOR01000049.1"/>
</dbReference>
<accession>A0A096FF75</accession>
<evidence type="ECO:0000313" key="2">
    <source>
        <dbReference type="Proteomes" id="UP000029553"/>
    </source>
</evidence>
<name>A0A096FF75_COMTE</name>
<evidence type="ECO:0000313" key="1">
    <source>
        <dbReference type="EMBL" id="KGH28584.1"/>
    </source>
</evidence>
<dbReference type="AlphaFoldDB" id="A0A096FF75"/>
<proteinExistence type="predicted"/>